<evidence type="ECO:0000256" key="1">
    <source>
        <dbReference type="SAM" id="MobiDB-lite"/>
    </source>
</evidence>
<gene>
    <name evidence="2" type="ORF">TcWFU_009510</name>
</gene>
<feature type="compositionally biased region" description="Low complexity" evidence="1">
    <location>
        <begin position="66"/>
        <end position="126"/>
    </location>
</feature>
<accession>A0ABR4QEZ0</accession>
<organism evidence="2 3">
    <name type="scientific">Taenia crassiceps</name>
    <dbReference type="NCBI Taxonomy" id="6207"/>
    <lineage>
        <taxon>Eukaryota</taxon>
        <taxon>Metazoa</taxon>
        <taxon>Spiralia</taxon>
        <taxon>Lophotrochozoa</taxon>
        <taxon>Platyhelminthes</taxon>
        <taxon>Cestoda</taxon>
        <taxon>Eucestoda</taxon>
        <taxon>Cyclophyllidea</taxon>
        <taxon>Taeniidae</taxon>
        <taxon>Taenia</taxon>
    </lineage>
</organism>
<dbReference type="EMBL" id="JAKROA010000004">
    <property type="protein sequence ID" value="KAL5108199.1"/>
    <property type="molecule type" value="Genomic_DNA"/>
</dbReference>
<name>A0ABR4QEZ0_9CEST</name>
<keyword evidence="3" id="KW-1185">Reference proteome</keyword>
<reference evidence="2 3" key="1">
    <citation type="journal article" date="2022" name="Front. Cell. Infect. Microbiol.">
        <title>The Genomes of Two Strains of Taenia crassiceps the Animal Model for the Study of Human Cysticercosis.</title>
        <authorList>
            <person name="Bobes R.J."/>
            <person name="Estrada K."/>
            <person name="Rios-Valencia D.G."/>
            <person name="Calderon-Gallegos A."/>
            <person name="de la Torre P."/>
            <person name="Carrero J.C."/>
            <person name="Sanchez-Flores A."/>
            <person name="Laclette J.P."/>
        </authorList>
    </citation>
    <scope>NUCLEOTIDE SEQUENCE [LARGE SCALE GENOMIC DNA]</scope>
    <source>
        <strain evidence="2">WFUcys</strain>
    </source>
</reference>
<dbReference type="Proteomes" id="UP001651158">
    <property type="component" value="Unassembled WGS sequence"/>
</dbReference>
<evidence type="ECO:0000313" key="2">
    <source>
        <dbReference type="EMBL" id="KAL5108199.1"/>
    </source>
</evidence>
<sequence>MFLDSAVPPPSSQLPVHATMWNGEGLVRAPNLTRQIARRVTFKETVIVREPKTVFRRSPVQRCKLYRSSSTSLSSISSRGSSPSFSFTSGHSSSSASSESTTYTSPSSSTATFRSSLDTSSSESDSWGGEFEMLDILKHSASWDVSSKLNYNEFIYITYPFT</sequence>
<proteinExistence type="predicted"/>
<comment type="caution">
    <text evidence="2">The sequence shown here is derived from an EMBL/GenBank/DDBJ whole genome shotgun (WGS) entry which is preliminary data.</text>
</comment>
<protein>
    <submittedName>
        <fullName evidence="2">Uncharacterized protein</fullName>
    </submittedName>
</protein>
<evidence type="ECO:0000313" key="3">
    <source>
        <dbReference type="Proteomes" id="UP001651158"/>
    </source>
</evidence>
<feature type="region of interest" description="Disordered" evidence="1">
    <location>
        <begin position="66"/>
        <end position="127"/>
    </location>
</feature>